<sequence length="69" mass="7820">MARCAVHSDSNINSLCQLRGAPSSMARCAVKIMKHNCLLEVARRTGRVTRRAVEKFKRRYVTATCALRR</sequence>
<dbReference type="EMBL" id="LXQA010658396">
    <property type="protein sequence ID" value="MCI64545.1"/>
    <property type="molecule type" value="Genomic_DNA"/>
</dbReference>
<proteinExistence type="predicted"/>
<dbReference type="AlphaFoldDB" id="A0A392TXI9"/>
<accession>A0A392TXI9</accession>
<organism evidence="1 2">
    <name type="scientific">Trifolium medium</name>
    <dbReference type="NCBI Taxonomy" id="97028"/>
    <lineage>
        <taxon>Eukaryota</taxon>
        <taxon>Viridiplantae</taxon>
        <taxon>Streptophyta</taxon>
        <taxon>Embryophyta</taxon>
        <taxon>Tracheophyta</taxon>
        <taxon>Spermatophyta</taxon>
        <taxon>Magnoliopsida</taxon>
        <taxon>eudicotyledons</taxon>
        <taxon>Gunneridae</taxon>
        <taxon>Pentapetalae</taxon>
        <taxon>rosids</taxon>
        <taxon>fabids</taxon>
        <taxon>Fabales</taxon>
        <taxon>Fabaceae</taxon>
        <taxon>Papilionoideae</taxon>
        <taxon>50 kb inversion clade</taxon>
        <taxon>NPAAA clade</taxon>
        <taxon>Hologalegina</taxon>
        <taxon>IRL clade</taxon>
        <taxon>Trifolieae</taxon>
        <taxon>Trifolium</taxon>
    </lineage>
</organism>
<reference evidence="1 2" key="1">
    <citation type="journal article" date="2018" name="Front. Plant Sci.">
        <title>Red Clover (Trifolium pratense) and Zigzag Clover (T. medium) - A Picture of Genomic Similarities and Differences.</title>
        <authorList>
            <person name="Dluhosova J."/>
            <person name="Istvanek J."/>
            <person name="Nedelnik J."/>
            <person name="Repkova J."/>
        </authorList>
    </citation>
    <scope>NUCLEOTIDE SEQUENCE [LARGE SCALE GENOMIC DNA]</scope>
    <source>
        <strain evidence="2">cv. 10/8</strain>
        <tissue evidence="1">Leaf</tissue>
    </source>
</reference>
<protein>
    <submittedName>
        <fullName evidence="1">Uncharacterized protein</fullName>
    </submittedName>
</protein>
<comment type="caution">
    <text evidence="1">The sequence shown here is derived from an EMBL/GenBank/DDBJ whole genome shotgun (WGS) entry which is preliminary data.</text>
</comment>
<evidence type="ECO:0000313" key="2">
    <source>
        <dbReference type="Proteomes" id="UP000265520"/>
    </source>
</evidence>
<name>A0A392TXI9_9FABA</name>
<dbReference type="Proteomes" id="UP000265520">
    <property type="component" value="Unassembled WGS sequence"/>
</dbReference>
<feature type="non-terminal residue" evidence="1">
    <location>
        <position position="69"/>
    </location>
</feature>
<keyword evidence="2" id="KW-1185">Reference proteome</keyword>
<evidence type="ECO:0000313" key="1">
    <source>
        <dbReference type="EMBL" id="MCI64545.1"/>
    </source>
</evidence>